<reference evidence="1 2" key="1">
    <citation type="journal article" date="2019" name="Sci. Data">
        <title>Hybrid genome assembly and annotation of Danionella translucida.</title>
        <authorList>
            <person name="Kadobianskyi M."/>
            <person name="Schulze L."/>
            <person name="Schuelke M."/>
            <person name="Judkewitz B."/>
        </authorList>
    </citation>
    <scope>NUCLEOTIDE SEQUENCE [LARGE SCALE GENOMIC DNA]</scope>
    <source>
        <strain evidence="1 2">Bolton</strain>
    </source>
</reference>
<name>A0A553RGA4_9TELE</name>
<accession>A0A553RGA4</accession>
<dbReference type="PANTHER" id="PTHR34153">
    <property type="entry name" value="SI:CH211-262H13.3-RELATED-RELATED"/>
    <property type="match status" value="1"/>
</dbReference>
<dbReference type="AlphaFoldDB" id="A0A553RGA4"/>
<dbReference type="EMBL" id="SRMA01024135">
    <property type="protein sequence ID" value="TRZ01216.1"/>
    <property type="molecule type" value="Genomic_DNA"/>
</dbReference>
<evidence type="ECO:0000313" key="2">
    <source>
        <dbReference type="Proteomes" id="UP000316079"/>
    </source>
</evidence>
<keyword evidence="2" id="KW-1185">Reference proteome</keyword>
<dbReference type="Proteomes" id="UP000316079">
    <property type="component" value="Unassembled WGS sequence"/>
</dbReference>
<evidence type="ECO:0000313" key="1">
    <source>
        <dbReference type="EMBL" id="TRZ01216.1"/>
    </source>
</evidence>
<proteinExistence type="predicted"/>
<gene>
    <name evidence="1" type="ORF">DNTS_014155</name>
</gene>
<sequence>MEQCVRTKRRKIAAKVAEHFRVVSEQINQQALDFDYGEPLEDVFEDSVEDVLQNTENECATDIFYDAVDFKSFNDFENDYTDTDLDCSDSEDEIENASEIQLDDADELAEAVILSSSDEDSDGAGHDRPPSTVPLLPPVPEICQPEAPQALNIRPFVQPRPPSTPPAVLPDHRLQHGTNNSAFRDGMFTRLLSLLEEIKETQRVHGKIIQSLLTQRDGNTVAVLPQEIHFPLKTVSDVEEMELKLADPTIHKEVVAVVADIGGSTVDEATRRMMTFLLDHSLSREYNFVGRHGKREFGGLRLFEVMYGSLKKNALTNQITRKDAEKAVSKWLIGARDRGGYRNARARAGEQNG</sequence>
<comment type="caution">
    <text evidence="1">The sequence shown here is derived from an EMBL/GenBank/DDBJ whole genome shotgun (WGS) entry which is preliminary data.</text>
</comment>
<dbReference type="PANTHER" id="PTHR34153:SF2">
    <property type="entry name" value="SI:CH211-262H13.3-RELATED"/>
    <property type="match status" value="1"/>
</dbReference>
<protein>
    <submittedName>
        <fullName evidence="1">Uncharacterized protein</fullName>
    </submittedName>
</protein>
<dbReference type="OrthoDB" id="8887905at2759"/>
<organism evidence="1 2">
    <name type="scientific">Danionella cerebrum</name>
    <dbReference type="NCBI Taxonomy" id="2873325"/>
    <lineage>
        <taxon>Eukaryota</taxon>
        <taxon>Metazoa</taxon>
        <taxon>Chordata</taxon>
        <taxon>Craniata</taxon>
        <taxon>Vertebrata</taxon>
        <taxon>Euteleostomi</taxon>
        <taxon>Actinopterygii</taxon>
        <taxon>Neopterygii</taxon>
        <taxon>Teleostei</taxon>
        <taxon>Ostariophysi</taxon>
        <taxon>Cypriniformes</taxon>
        <taxon>Danionidae</taxon>
        <taxon>Danioninae</taxon>
        <taxon>Danionella</taxon>
    </lineage>
</organism>